<name>A0A1C3ITG4_9VIBR</name>
<dbReference type="EC" id="3.4.13.21" evidence="5"/>
<keyword evidence="4" id="KW-0720">Serine protease</keyword>
<dbReference type="InterPro" id="IPR029062">
    <property type="entry name" value="Class_I_gatase-like"/>
</dbReference>
<keyword evidence="3 5" id="KW-0378">Hydrolase</keyword>
<dbReference type="AlphaFoldDB" id="A0A1C3ITG4"/>
<dbReference type="Gene3D" id="3.40.630.10">
    <property type="entry name" value="Zn peptidases"/>
    <property type="match status" value="1"/>
</dbReference>
<dbReference type="SUPFAM" id="SSF52317">
    <property type="entry name" value="Class I glutamine amidotransferase-like"/>
    <property type="match status" value="1"/>
</dbReference>
<dbReference type="GO" id="GO:0008236">
    <property type="term" value="F:serine-type peptidase activity"/>
    <property type="evidence" value="ECO:0007669"/>
    <property type="project" value="UniProtKB-KW"/>
</dbReference>
<dbReference type="Proteomes" id="UP000092876">
    <property type="component" value="Unassembled WGS sequence"/>
</dbReference>
<dbReference type="NCBIfam" id="NF003642">
    <property type="entry name" value="PRK05282.1"/>
    <property type="match status" value="1"/>
</dbReference>
<evidence type="ECO:0000256" key="4">
    <source>
        <dbReference type="ARBA" id="ARBA00022825"/>
    </source>
</evidence>
<dbReference type="GO" id="GO:0016805">
    <property type="term" value="F:dipeptidase activity"/>
    <property type="evidence" value="ECO:0007669"/>
    <property type="project" value="UniProtKB-KW"/>
</dbReference>
<dbReference type="EMBL" id="FLQP01000031">
    <property type="protein sequence ID" value="SBS64734.1"/>
    <property type="molecule type" value="Genomic_DNA"/>
</dbReference>
<dbReference type="PANTHER" id="PTHR20842:SF0">
    <property type="entry name" value="ALPHA-ASPARTYL DIPEPTIDASE"/>
    <property type="match status" value="1"/>
</dbReference>
<dbReference type="Gene3D" id="3.40.50.880">
    <property type="match status" value="1"/>
</dbReference>
<keyword evidence="5" id="KW-0224">Dipeptidase</keyword>
<keyword evidence="2" id="KW-0645">Protease</keyword>
<protein>
    <submittedName>
        <fullName evidence="5">Peptidase E</fullName>
        <ecNumber evidence="5">3.4.13.21</ecNumber>
    </submittedName>
</protein>
<dbReference type="CDD" id="cd03146">
    <property type="entry name" value="GAT1_Peptidase_E"/>
    <property type="match status" value="1"/>
</dbReference>
<evidence type="ECO:0000313" key="6">
    <source>
        <dbReference type="Proteomes" id="UP000092876"/>
    </source>
</evidence>
<evidence type="ECO:0000313" key="5">
    <source>
        <dbReference type="EMBL" id="SBS64734.1"/>
    </source>
</evidence>
<gene>
    <name evidence="5" type="primary">pepE</name>
    <name evidence="5" type="ORF">VAT7223_02336</name>
</gene>
<proteinExistence type="inferred from homology"/>
<dbReference type="PANTHER" id="PTHR20842">
    <property type="entry name" value="PROTEASE S51 ALPHA-ASPARTYL DIPEPTIDASE"/>
    <property type="match status" value="1"/>
</dbReference>
<sequence>MRSIPSRYGYDGTVLSQKVIPFPNLFTGAHYFPSIYEYLPVESLKAASAVVQENIKIIYSKFANCSEVVMNVMLFSNGKLPGDTSLLEYGKEWIRPMMEKTQPKKMLFIPFAMIRGQYSDRTQQLQQVFDEYDCEVVSIHEAEDPVQALKEVDGIIISGGNTWVLNRMLHDLGLVTPMRDAVIKKGKLFIGWSAGTNVATPTIRTTNDMPIVSAAILPALNFVPFQINPHYIEASIAGHMGETRDERIEEFLCMNPSEVVVGIPEGTMLQVCEGKLTYHSATGKPMKLFKHGQLAETFTADSDLAFLMDIGC</sequence>
<comment type="similarity">
    <text evidence="1">Belongs to the peptidase S51 family.</text>
</comment>
<reference evidence="6" key="1">
    <citation type="submission" date="2016-06" db="EMBL/GenBank/DDBJ databases">
        <authorList>
            <person name="Rodrigo-Torres Lidia"/>
            <person name="Arahal R.David."/>
        </authorList>
    </citation>
    <scope>NUCLEOTIDE SEQUENCE [LARGE SCALE GENOMIC DNA]</scope>
    <source>
        <strain evidence="6">CECT 7223</strain>
    </source>
</reference>
<evidence type="ECO:0000256" key="2">
    <source>
        <dbReference type="ARBA" id="ARBA00022670"/>
    </source>
</evidence>
<accession>A0A1C3ITG4</accession>
<evidence type="ECO:0000256" key="1">
    <source>
        <dbReference type="ARBA" id="ARBA00006534"/>
    </source>
</evidence>
<evidence type="ECO:0000256" key="3">
    <source>
        <dbReference type="ARBA" id="ARBA00022801"/>
    </source>
</evidence>
<dbReference type="GO" id="GO:0006508">
    <property type="term" value="P:proteolysis"/>
    <property type="evidence" value="ECO:0007669"/>
    <property type="project" value="UniProtKB-KW"/>
</dbReference>
<dbReference type="Pfam" id="PF03575">
    <property type="entry name" value="Peptidase_S51"/>
    <property type="match status" value="1"/>
</dbReference>
<organism evidence="5 6">
    <name type="scientific">Vibrio atlanticus</name>
    <dbReference type="NCBI Taxonomy" id="693153"/>
    <lineage>
        <taxon>Bacteria</taxon>
        <taxon>Pseudomonadati</taxon>
        <taxon>Pseudomonadota</taxon>
        <taxon>Gammaproteobacteria</taxon>
        <taxon>Vibrionales</taxon>
        <taxon>Vibrionaceae</taxon>
        <taxon>Vibrio</taxon>
    </lineage>
</organism>
<dbReference type="InterPro" id="IPR005320">
    <property type="entry name" value="Peptidase_S51"/>
</dbReference>